<keyword evidence="5" id="KW-1185">Reference proteome</keyword>
<feature type="domain" description="Peroxisomal membrane protein PEX14-like KPWE" evidence="2">
    <location>
        <begin position="100"/>
        <end position="147"/>
    </location>
</feature>
<sequence length="150" mass="16404">MAETIEASAPPATFPSITDIIQVFRSYPFSTDEGFQEGLASILMSGVLADKTEDEKELILKTAEVFYFNRQDIPTVEPSPDMGSSVSEHVVLTSTGEESRTLTFSELKDLIEQGKTDDIPNNKIIPEAINDAPPSESVAPARKKPWENAS</sequence>
<evidence type="ECO:0000259" key="2">
    <source>
        <dbReference type="Pfam" id="PF17733"/>
    </source>
</evidence>
<dbReference type="EMBL" id="KV417541">
    <property type="protein sequence ID" value="KZP22220.1"/>
    <property type="molecule type" value="Genomic_DNA"/>
</dbReference>
<dbReference type="STRING" id="436010.A0A166KSU9"/>
<evidence type="ECO:0000313" key="4">
    <source>
        <dbReference type="EMBL" id="KZP22220.1"/>
    </source>
</evidence>
<protein>
    <submittedName>
        <fullName evidence="4">Uncharacterized protein</fullName>
    </submittedName>
</protein>
<feature type="region of interest" description="Disordered" evidence="1">
    <location>
        <begin position="115"/>
        <end position="150"/>
    </location>
</feature>
<dbReference type="PANTHER" id="PTHR36855">
    <property type="entry name" value="CHROMOSOME 10, WHOLE GENOME SHOTGUN SEQUENCE"/>
    <property type="match status" value="1"/>
</dbReference>
<evidence type="ECO:0000313" key="5">
    <source>
        <dbReference type="Proteomes" id="UP000076532"/>
    </source>
</evidence>
<dbReference type="InterPro" id="IPR058841">
    <property type="entry name" value="HTH_76"/>
</dbReference>
<reference evidence="4 5" key="1">
    <citation type="journal article" date="2016" name="Mol. Biol. Evol.">
        <title>Comparative Genomics of Early-Diverging Mushroom-Forming Fungi Provides Insights into the Origins of Lignocellulose Decay Capabilities.</title>
        <authorList>
            <person name="Nagy L.G."/>
            <person name="Riley R."/>
            <person name="Tritt A."/>
            <person name="Adam C."/>
            <person name="Daum C."/>
            <person name="Floudas D."/>
            <person name="Sun H."/>
            <person name="Yadav J.S."/>
            <person name="Pangilinan J."/>
            <person name="Larsson K.H."/>
            <person name="Matsuura K."/>
            <person name="Barry K."/>
            <person name="Labutti K."/>
            <person name="Kuo R."/>
            <person name="Ohm R.A."/>
            <person name="Bhattacharya S.S."/>
            <person name="Shirouzu T."/>
            <person name="Yoshinaga Y."/>
            <person name="Martin F.M."/>
            <person name="Grigoriev I.V."/>
            <person name="Hibbett D.S."/>
        </authorList>
    </citation>
    <scope>NUCLEOTIDE SEQUENCE [LARGE SCALE GENOMIC DNA]</scope>
    <source>
        <strain evidence="4 5">CBS 109695</strain>
    </source>
</reference>
<feature type="domain" description="PEX14-like helix-turn-helix" evidence="3">
    <location>
        <begin position="19"/>
        <end position="71"/>
    </location>
</feature>
<accession>A0A166KSU9</accession>
<dbReference type="Pfam" id="PF25871">
    <property type="entry name" value="HTH_76"/>
    <property type="match status" value="1"/>
</dbReference>
<feature type="region of interest" description="Disordered" evidence="1">
    <location>
        <begin position="76"/>
        <end position="97"/>
    </location>
</feature>
<gene>
    <name evidence="4" type="ORF">FIBSPDRAFT_953063</name>
</gene>
<evidence type="ECO:0000259" key="3">
    <source>
        <dbReference type="Pfam" id="PF25871"/>
    </source>
</evidence>
<dbReference type="AlphaFoldDB" id="A0A166KSU9"/>
<dbReference type="InterPro" id="IPR040554">
    <property type="entry name" value="KPWE_PEX14_dom"/>
</dbReference>
<organism evidence="4 5">
    <name type="scientific">Athelia psychrophila</name>
    <dbReference type="NCBI Taxonomy" id="1759441"/>
    <lineage>
        <taxon>Eukaryota</taxon>
        <taxon>Fungi</taxon>
        <taxon>Dikarya</taxon>
        <taxon>Basidiomycota</taxon>
        <taxon>Agaricomycotina</taxon>
        <taxon>Agaricomycetes</taxon>
        <taxon>Agaricomycetidae</taxon>
        <taxon>Atheliales</taxon>
        <taxon>Atheliaceae</taxon>
        <taxon>Athelia</taxon>
    </lineage>
</organism>
<name>A0A166KSU9_9AGAM</name>
<proteinExistence type="predicted"/>
<dbReference type="OrthoDB" id="9936937at2759"/>
<evidence type="ECO:0000256" key="1">
    <source>
        <dbReference type="SAM" id="MobiDB-lite"/>
    </source>
</evidence>
<dbReference type="Pfam" id="PF17733">
    <property type="entry name" value="KPWE_dom"/>
    <property type="match status" value="1"/>
</dbReference>
<dbReference type="Proteomes" id="UP000076532">
    <property type="component" value="Unassembled WGS sequence"/>
</dbReference>
<dbReference type="PANTHER" id="PTHR36855:SF1">
    <property type="entry name" value="PEROXISOME MEMBRANE ANCHOR PROTEIN PEX14P N-TERMINAL DOMAIN-CONTAINING PROTEIN"/>
    <property type="match status" value="1"/>
</dbReference>
<feature type="compositionally biased region" description="Polar residues" evidence="1">
    <location>
        <begin position="82"/>
        <end position="97"/>
    </location>
</feature>